<reference evidence="1 2" key="1">
    <citation type="submission" date="2017-11" db="EMBL/GenBank/DDBJ databases">
        <title>Genome-resolved metagenomics identifies genetic mobility, metabolic interactions, and unexpected diversity in perchlorate-reducing communities.</title>
        <authorList>
            <person name="Barnum T.P."/>
            <person name="Figueroa I.A."/>
            <person name="Carlstrom C.I."/>
            <person name="Lucas L.N."/>
            <person name="Engelbrektson A.L."/>
            <person name="Coates J.D."/>
        </authorList>
    </citation>
    <scope>NUCLEOTIDE SEQUENCE [LARGE SCALE GENOMIC DNA]</scope>
    <source>
        <strain evidence="1">BM706</strain>
    </source>
</reference>
<protein>
    <submittedName>
        <fullName evidence="1">Uncharacterized protein</fullName>
    </submittedName>
</protein>
<gene>
    <name evidence="1" type="ORF">C0601_06755</name>
</gene>
<evidence type="ECO:0000313" key="2">
    <source>
        <dbReference type="Proteomes" id="UP000234857"/>
    </source>
</evidence>
<organism evidence="1 2">
    <name type="scientific">Muiribacterium halophilum</name>
    <dbReference type="NCBI Taxonomy" id="2053465"/>
    <lineage>
        <taxon>Bacteria</taxon>
        <taxon>Candidatus Muiribacteriota</taxon>
        <taxon>Candidatus Muiribacteriia</taxon>
        <taxon>Candidatus Muiribacteriales</taxon>
        <taxon>Candidatus Muiribacteriaceae</taxon>
        <taxon>Candidatus Muiribacterium</taxon>
    </lineage>
</organism>
<dbReference type="EMBL" id="PKTG01000083">
    <property type="protein sequence ID" value="PLX17725.1"/>
    <property type="molecule type" value="Genomic_DNA"/>
</dbReference>
<evidence type="ECO:0000313" key="1">
    <source>
        <dbReference type="EMBL" id="PLX17725.1"/>
    </source>
</evidence>
<proteinExistence type="predicted"/>
<sequence length="249" mass="27923">MKKDVVLVPAQSKRLIAKAFLQSEVFSGAIKDKKIIICKGTTNSYVVEEFLKKKIDKERFTTGVVMPGGEYWIENEKMLEYVIDKGVANERNLCDVIKEINPGDIILKGANSINYAKETAGILIRHPEGGTVKRIFEAVFGKRANLIIPVGLEKEVSYDLDEVSLMLSEDDCCEECPRMYSFKAQLFTEIEAIKVLTLGKVSSYHIATGGIKGAQGAIRLLLNGEKEYIEEIEALIERLPLKDEFDLRD</sequence>
<comment type="caution">
    <text evidence="1">The sequence shown here is derived from an EMBL/GenBank/DDBJ whole genome shotgun (WGS) entry which is preliminary data.</text>
</comment>
<dbReference type="Proteomes" id="UP000234857">
    <property type="component" value="Unassembled WGS sequence"/>
</dbReference>
<accession>A0A2N5ZG96</accession>
<dbReference type="AlphaFoldDB" id="A0A2N5ZG96"/>
<name>A0A2N5ZG96_MUIH1</name>